<name>A0A1Y6BPQ6_9BACT</name>
<reference evidence="2" key="1">
    <citation type="submission" date="2017-04" db="EMBL/GenBank/DDBJ databases">
        <authorList>
            <person name="Varghese N."/>
            <person name="Submissions S."/>
        </authorList>
    </citation>
    <scope>NUCLEOTIDE SEQUENCE [LARGE SCALE GENOMIC DNA]</scope>
    <source>
        <strain evidence="2">RKEM611</strain>
    </source>
</reference>
<sequence>MRIRLSSMVVLHFVFAVSCGTNTFEQIESSKDTAEEASRALDDQNYSKAISILETALQDEPNNYQYTSLLASAKAQQAGVDTMDFALSMASSGGIASIVGLFDVVPDASNENIVLMQEAVALMDSIPLAEQIAADQFKASMFYTSLMTMQTKALDTDGDGVLSSDELAANLSESNASDIINSIVGAENALASYTAEDGTATAASNVSQIKSDIDNQEGSSDAERLRNYLEAA</sequence>
<dbReference type="EMBL" id="FWZT01000007">
    <property type="protein sequence ID" value="SMF21853.1"/>
    <property type="molecule type" value="Genomic_DNA"/>
</dbReference>
<accession>A0A1Y6BPQ6</accession>
<organism evidence="1 2">
    <name type="scientific">Pseudobacteriovorax antillogorgiicola</name>
    <dbReference type="NCBI Taxonomy" id="1513793"/>
    <lineage>
        <taxon>Bacteria</taxon>
        <taxon>Pseudomonadati</taxon>
        <taxon>Bdellovibrionota</taxon>
        <taxon>Oligoflexia</taxon>
        <taxon>Oligoflexales</taxon>
        <taxon>Pseudobacteriovoracaceae</taxon>
        <taxon>Pseudobacteriovorax</taxon>
    </lineage>
</organism>
<evidence type="ECO:0008006" key="3">
    <source>
        <dbReference type="Google" id="ProtNLM"/>
    </source>
</evidence>
<dbReference type="OrthoDB" id="9987769at2"/>
<evidence type="ECO:0000313" key="1">
    <source>
        <dbReference type="EMBL" id="SMF21853.1"/>
    </source>
</evidence>
<dbReference type="RefSeq" id="WP_132318396.1">
    <property type="nucleotide sequence ID" value="NZ_FWZT01000007.1"/>
</dbReference>
<protein>
    <recommendedName>
        <fullName evidence="3">EF-hand domain-containing protein</fullName>
    </recommendedName>
</protein>
<dbReference type="Proteomes" id="UP000192907">
    <property type="component" value="Unassembled WGS sequence"/>
</dbReference>
<dbReference type="PROSITE" id="PS00018">
    <property type="entry name" value="EF_HAND_1"/>
    <property type="match status" value="1"/>
</dbReference>
<dbReference type="InterPro" id="IPR018247">
    <property type="entry name" value="EF_Hand_1_Ca_BS"/>
</dbReference>
<dbReference type="AlphaFoldDB" id="A0A1Y6BPQ6"/>
<keyword evidence="2" id="KW-1185">Reference proteome</keyword>
<gene>
    <name evidence="1" type="ORF">SAMN06296036_107141</name>
</gene>
<evidence type="ECO:0000313" key="2">
    <source>
        <dbReference type="Proteomes" id="UP000192907"/>
    </source>
</evidence>
<proteinExistence type="predicted"/>
<dbReference type="PROSITE" id="PS51257">
    <property type="entry name" value="PROKAR_LIPOPROTEIN"/>
    <property type="match status" value="1"/>
</dbReference>